<evidence type="ECO:0000313" key="1">
    <source>
        <dbReference type="EMBL" id="APZ42311.1"/>
    </source>
</evidence>
<dbReference type="Proteomes" id="UP000243807">
    <property type="component" value="Chromosome"/>
</dbReference>
<dbReference type="KEGG" id="afy:BW247_03755"/>
<reference evidence="1 2" key="1">
    <citation type="submission" date="2017-01" db="EMBL/GenBank/DDBJ databases">
        <title>Draft sequence of Acidihalobacter ferrooxidans strain DSM 14175 (strain V8).</title>
        <authorList>
            <person name="Khaleque H.N."/>
            <person name="Ramsay J.P."/>
            <person name="Murphy R.J.T."/>
            <person name="Kaksonen A.H."/>
            <person name="Boxall N.J."/>
            <person name="Watkin E.L.J."/>
        </authorList>
    </citation>
    <scope>NUCLEOTIDE SEQUENCE [LARGE SCALE GENOMIC DNA]</scope>
    <source>
        <strain evidence="1 2">V8</strain>
    </source>
</reference>
<evidence type="ECO:0000313" key="2">
    <source>
        <dbReference type="Proteomes" id="UP000243807"/>
    </source>
</evidence>
<organism evidence="1 2">
    <name type="scientific">Acidihalobacter ferrooxydans</name>
    <dbReference type="NCBI Taxonomy" id="1765967"/>
    <lineage>
        <taxon>Bacteria</taxon>
        <taxon>Pseudomonadati</taxon>
        <taxon>Pseudomonadota</taxon>
        <taxon>Gammaproteobacteria</taxon>
        <taxon>Chromatiales</taxon>
        <taxon>Ectothiorhodospiraceae</taxon>
        <taxon>Acidihalobacter</taxon>
    </lineage>
</organism>
<sequence>MRHEQLTRITVRSLAYARLCADGTERDASGVLTRLAETLDANPDTAMQCVLDEFGGKVSVQCASVPSIVRGSMRHD</sequence>
<dbReference type="STRING" id="1765967.BW247_03755"/>
<dbReference type="AlphaFoldDB" id="A0A1P8UEQ9"/>
<gene>
    <name evidence="1" type="ORF">BW247_03755</name>
</gene>
<name>A0A1P8UEQ9_9GAMM</name>
<keyword evidence="2" id="KW-1185">Reference proteome</keyword>
<protein>
    <submittedName>
        <fullName evidence="1">Uncharacterized protein</fullName>
    </submittedName>
</protein>
<proteinExistence type="predicted"/>
<accession>A0A1P8UEQ9</accession>
<dbReference type="RefSeq" id="WP_076835836.1">
    <property type="nucleotide sequence ID" value="NZ_CP019434.1"/>
</dbReference>
<dbReference type="EMBL" id="CP019434">
    <property type="protein sequence ID" value="APZ42311.1"/>
    <property type="molecule type" value="Genomic_DNA"/>
</dbReference>